<gene>
    <name evidence="1" type="ORF">DFP80_11519</name>
</gene>
<dbReference type="EMBL" id="QNSE01000015">
    <property type="protein sequence ID" value="RBP79089.1"/>
    <property type="molecule type" value="Genomic_DNA"/>
</dbReference>
<dbReference type="RefSeq" id="WP_113918114.1">
    <property type="nucleotide sequence ID" value="NZ_QNSE01000015.1"/>
</dbReference>
<evidence type="ECO:0000313" key="1">
    <source>
        <dbReference type="EMBL" id="RBP79089.1"/>
    </source>
</evidence>
<proteinExistence type="predicted"/>
<comment type="caution">
    <text evidence="1">The sequence shown here is derived from an EMBL/GenBank/DDBJ whole genome shotgun (WGS) entry which is preliminary data.</text>
</comment>
<name>A0A366IYC9_9GAMM</name>
<organism evidence="1 2">
    <name type="scientific">Marinomonas rhizomae</name>
    <dbReference type="NCBI Taxonomy" id="491948"/>
    <lineage>
        <taxon>Bacteria</taxon>
        <taxon>Pseudomonadati</taxon>
        <taxon>Pseudomonadota</taxon>
        <taxon>Gammaproteobacteria</taxon>
        <taxon>Oceanospirillales</taxon>
        <taxon>Oceanospirillaceae</taxon>
        <taxon>Marinomonas</taxon>
    </lineage>
</organism>
<protein>
    <submittedName>
        <fullName evidence="1">Uncharacterized protein</fullName>
    </submittedName>
</protein>
<reference evidence="1 2" key="1">
    <citation type="submission" date="2018-06" db="EMBL/GenBank/DDBJ databases">
        <title>Genomic Encyclopedia of Type Strains, Phase III (KMG-III): the genomes of soil and plant-associated and newly described type strains.</title>
        <authorList>
            <person name="Whitman W."/>
        </authorList>
    </citation>
    <scope>NUCLEOTIDE SEQUENCE [LARGE SCALE GENOMIC DNA]</scope>
    <source>
        <strain evidence="1 2">CECT 7377</strain>
    </source>
</reference>
<keyword evidence="2" id="KW-1185">Reference proteome</keyword>
<accession>A0A366IYC9</accession>
<sequence>MSNFLKGMGSIFNLFPETDYMAMVPKEGELLELSARDVRVTMNEAYESLAQQYGYSVAPSKKVVVLNERKSR</sequence>
<evidence type="ECO:0000313" key="2">
    <source>
        <dbReference type="Proteomes" id="UP000252792"/>
    </source>
</evidence>
<dbReference type="AlphaFoldDB" id="A0A366IYC9"/>
<dbReference type="Proteomes" id="UP000252792">
    <property type="component" value="Unassembled WGS sequence"/>
</dbReference>
<dbReference type="OrthoDB" id="9956659at2"/>